<comment type="caution">
    <text evidence="3">The sequence shown here is derived from an EMBL/GenBank/DDBJ whole genome shotgun (WGS) entry which is preliminary data.</text>
</comment>
<keyword evidence="2" id="KW-0472">Membrane</keyword>
<dbReference type="AlphaFoldDB" id="A0AA89L4M2"/>
<feature type="region of interest" description="Disordered" evidence="1">
    <location>
        <begin position="112"/>
        <end position="137"/>
    </location>
</feature>
<dbReference type="RefSeq" id="WP_057907790.1">
    <property type="nucleotide sequence ID" value="NZ_AYZB01000005.1"/>
</dbReference>
<dbReference type="Proteomes" id="UP000050823">
    <property type="component" value="Unassembled WGS sequence"/>
</dbReference>
<evidence type="ECO:0000313" key="4">
    <source>
        <dbReference type="Proteomes" id="UP000050823"/>
    </source>
</evidence>
<keyword evidence="2" id="KW-1133">Transmembrane helix</keyword>
<gene>
    <name evidence="3" type="ORF">FC90_GL001255</name>
</gene>
<accession>A0AA89L4M2</accession>
<proteinExistence type="predicted"/>
<name>A0AA89L4M2_9LACO</name>
<sequence>MKHLWLIISVGLSCLLLLTSPHWFNRDSHASKSHSEKIVHFEVVHHSSIHRSTNSDDAERQLNKFNQRCENFFNHLTLPSETFYVVAGFLGFTIFILVLEPLLALLLTTPQKPQSKKKESPNSSKRQIPSFKRHLLD</sequence>
<evidence type="ECO:0000256" key="2">
    <source>
        <dbReference type="SAM" id="Phobius"/>
    </source>
</evidence>
<keyword evidence="2" id="KW-0812">Transmembrane</keyword>
<protein>
    <submittedName>
        <fullName evidence="3">Uncharacterized protein</fullName>
    </submittedName>
</protein>
<organism evidence="3 4">
    <name type="scientific">Latilactobacillus graminis DSM 20719</name>
    <dbReference type="NCBI Taxonomy" id="1423752"/>
    <lineage>
        <taxon>Bacteria</taxon>
        <taxon>Bacillati</taxon>
        <taxon>Bacillota</taxon>
        <taxon>Bacilli</taxon>
        <taxon>Lactobacillales</taxon>
        <taxon>Lactobacillaceae</taxon>
        <taxon>Latilactobacillus</taxon>
    </lineage>
</organism>
<evidence type="ECO:0000313" key="3">
    <source>
        <dbReference type="EMBL" id="KRM24013.1"/>
    </source>
</evidence>
<evidence type="ECO:0000256" key="1">
    <source>
        <dbReference type="SAM" id="MobiDB-lite"/>
    </source>
</evidence>
<reference evidence="3 4" key="1">
    <citation type="journal article" date="2015" name="Genome Announc.">
        <title>Expanding the biotechnology potential of lactobacilli through comparative genomics of 213 strains and associated genera.</title>
        <authorList>
            <person name="Sun Z."/>
            <person name="Harris H.M."/>
            <person name="McCann A."/>
            <person name="Guo C."/>
            <person name="Argimon S."/>
            <person name="Zhang W."/>
            <person name="Yang X."/>
            <person name="Jeffery I.B."/>
            <person name="Cooney J.C."/>
            <person name="Kagawa T.F."/>
            <person name="Liu W."/>
            <person name="Song Y."/>
            <person name="Salvetti E."/>
            <person name="Wrobel A."/>
            <person name="Rasinkangas P."/>
            <person name="Parkhill J."/>
            <person name="Rea M.C."/>
            <person name="O'Sullivan O."/>
            <person name="Ritari J."/>
            <person name="Douillard F.P."/>
            <person name="Paul Ross R."/>
            <person name="Yang R."/>
            <person name="Briner A.E."/>
            <person name="Felis G.E."/>
            <person name="de Vos W.M."/>
            <person name="Barrangou R."/>
            <person name="Klaenhammer T.R."/>
            <person name="Caufield P.W."/>
            <person name="Cui Y."/>
            <person name="Zhang H."/>
            <person name="O'Toole P.W."/>
        </authorList>
    </citation>
    <scope>NUCLEOTIDE SEQUENCE [LARGE SCALE GENOMIC DNA]</scope>
    <source>
        <strain evidence="3 4">DSM 20719</strain>
    </source>
</reference>
<dbReference type="EMBL" id="AYZB01000005">
    <property type="protein sequence ID" value="KRM24013.1"/>
    <property type="molecule type" value="Genomic_DNA"/>
</dbReference>
<feature type="transmembrane region" description="Helical" evidence="2">
    <location>
        <begin position="83"/>
        <end position="108"/>
    </location>
</feature>